<keyword evidence="2" id="KW-0472">Membrane</keyword>
<dbReference type="AlphaFoldDB" id="A0A812PJC5"/>
<dbReference type="Proteomes" id="UP000649617">
    <property type="component" value="Unassembled WGS sequence"/>
</dbReference>
<dbReference type="EMBL" id="CAJNIZ010012725">
    <property type="protein sequence ID" value="CAE7337398.1"/>
    <property type="molecule type" value="Genomic_DNA"/>
</dbReference>
<feature type="region of interest" description="Disordered" evidence="1">
    <location>
        <begin position="301"/>
        <end position="330"/>
    </location>
</feature>
<evidence type="ECO:0000313" key="5">
    <source>
        <dbReference type="Proteomes" id="UP000649617"/>
    </source>
</evidence>
<evidence type="ECO:0000256" key="3">
    <source>
        <dbReference type="SAM" id="SignalP"/>
    </source>
</evidence>
<feature type="transmembrane region" description="Helical" evidence="2">
    <location>
        <begin position="107"/>
        <end position="133"/>
    </location>
</feature>
<accession>A0A812PJC5</accession>
<evidence type="ECO:0008006" key="6">
    <source>
        <dbReference type="Google" id="ProtNLM"/>
    </source>
</evidence>
<feature type="chain" id="PRO_5032744811" description="TNFR-Cys domain-containing protein" evidence="3">
    <location>
        <begin position="24"/>
        <end position="330"/>
    </location>
</feature>
<evidence type="ECO:0000256" key="2">
    <source>
        <dbReference type="SAM" id="Phobius"/>
    </source>
</evidence>
<sequence length="330" mass="35969">MPHGWLHLSLPLLVLFFVLPSESLECNLDGGEYVEEYVLVFSIETCHACPLGRFRPPEPPCASLSENKRECSKCAPCPEGWTTKQKASVRQEQCDVEWNATSFMHWLSIWIVDAFLASLIVLVPCCCVVCFCCRRYGKDSAKSVVESTSNEVIVGARDAGRASRHGSKSSVRPDRLDAAESGEARHGSKGSVRSNVLTITSVRESREGSKASARPGVVSSSNVLTVSTYSGSRHGSKASAQPDMRSSSSNLLTVGVPDRRQGSKNLRPDASQRHTIGNCAGPRNVRIVDPPDIDEEELHRWAFPSPKEAPAEQLPSHGSSRGYMSVQDIS</sequence>
<evidence type="ECO:0000256" key="1">
    <source>
        <dbReference type="SAM" id="MobiDB-lite"/>
    </source>
</evidence>
<dbReference type="OrthoDB" id="417273at2759"/>
<feature type="compositionally biased region" description="Low complexity" evidence="1">
    <location>
        <begin position="217"/>
        <end position="230"/>
    </location>
</feature>
<keyword evidence="3" id="KW-0732">Signal</keyword>
<evidence type="ECO:0000313" key="4">
    <source>
        <dbReference type="EMBL" id="CAE7337398.1"/>
    </source>
</evidence>
<feature type="compositionally biased region" description="Polar residues" evidence="1">
    <location>
        <begin position="191"/>
        <end position="202"/>
    </location>
</feature>
<feature type="region of interest" description="Disordered" evidence="1">
    <location>
        <begin position="156"/>
        <end position="289"/>
    </location>
</feature>
<comment type="caution">
    <text evidence="4">The sequence shown here is derived from an EMBL/GenBank/DDBJ whole genome shotgun (WGS) entry which is preliminary data.</text>
</comment>
<keyword evidence="5" id="KW-1185">Reference proteome</keyword>
<proteinExistence type="predicted"/>
<feature type="signal peptide" evidence="3">
    <location>
        <begin position="1"/>
        <end position="23"/>
    </location>
</feature>
<keyword evidence="2" id="KW-0812">Transmembrane</keyword>
<feature type="compositionally biased region" description="Basic and acidic residues" evidence="1">
    <location>
        <begin position="171"/>
        <end position="186"/>
    </location>
</feature>
<gene>
    <name evidence="4" type="ORF">SPIL2461_LOCUS7911</name>
</gene>
<reference evidence="4" key="1">
    <citation type="submission" date="2021-02" db="EMBL/GenBank/DDBJ databases">
        <authorList>
            <person name="Dougan E. K."/>
            <person name="Rhodes N."/>
            <person name="Thang M."/>
            <person name="Chan C."/>
        </authorList>
    </citation>
    <scope>NUCLEOTIDE SEQUENCE</scope>
</reference>
<organism evidence="4 5">
    <name type="scientific">Symbiodinium pilosum</name>
    <name type="common">Dinoflagellate</name>
    <dbReference type="NCBI Taxonomy" id="2952"/>
    <lineage>
        <taxon>Eukaryota</taxon>
        <taxon>Sar</taxon>
        <taxon>Alveolata</taxon>
        <taxon>Dinophyceae</taxon>
        <taxon>Suessiales</taxon>
        <taxon>Symbiodiniaceae</taxon>
        <taxon>Symbiodinium</taxon>
    </lineage>
</organism>
<protein>
    <recommendedName>
        <fullName evidence="6">TNFR-Cys domain-containing protein</fullName>
    </recommendedName>
</protein>
<name>A0A812PJC5_SYMPI</name>
<feature type="compositionally biased region" description="Basic and acidic residues" evidence="1">
    <location>
        <begin position="257"/>
        <end position="272"/>
    </location>
</feature>
<keyword evidence="2" id="KW-1133">Transmembrane helix</keyword>